<comment type="caution">
    <text evidence="2">The sequence shown here is derived from an EMBL/GenBank/DDBJ whole genome shotgun (WGS) entry which is preliminary data.</text>
</comment>
<keyword evidence="1" id="KW-0472">Membrane</keyword>
<evidence type="ECO:0000256" key="1">
    <source>
        <dbReference type="SAM" id="Phobius"/>
    </source>
</evidence>
<organism evidence="2 3">
    <name type="scientific">Oceanisphaera sediminis</name>
    <dbReference type="NCBI Taxonomy" id="981381"/>
    <lineage>
        <taxon>Bacteria</taxon>
        <taxon>Pseudomonadati</taxon>
        <taxon>Pseudomonadota</taxon>
        <taxon>Gammaproteobacteria</taxon>
        <taxon>Aeromonadales</taxon>
        <taxon>Aeromonadaceae</taxon>
        <taxon>Oceanisphaera</taxon>
    </lineage>
</organism>
<gene>
    <name evidence="2" type="ORF">GCM10022421_10480</name>
</gene>
<dbReference type="InterPro" id="IPR004711">
    <property type="entry name" value="Benzoate_Transporter"/>
</dbReference>
<keyword evidence="1" id="KW-0812">Transmembrane</keyword>
<accession>A0ABP7DJX3</accession>
<keyword evidence="3" id="KW-1185">Reference proteome</keyword>
<sequence length="104" mass="10862">MLSFLRDLSLTSVAAGFLAVLVSYAGPLAILFQAGAGVSETMLTSWIWAISIGTAVSGILLSLWIRAPVVTAWSAPGAALLVTLFPELSLNEPSAPTSQRRSLC</sequence>
<evidence type="ECO:0000313" key="2">
    <source>
        <dbReference type="EMBL" id="GAA3705452.1"/>
    </source>
</evidence>
<feature type="transmembrane region" description="Helical" evidence="1">
    <location>
        <begin position="46"/>
        <end position="65"/>
    </location>
</feature>
<protein>
    <recommendedName>
        <fullName evidence="4">Benzoate transporter</fullName>
    </recommendedName>
</protein>
<feature type="transmembrane region" description="Helical" evidence="1">
    <location>
        <begin position="12"/>
        <end position="34"/>
    </location>
</feature>
<dbReference type="Proteomes" id="UP001501479">
    <property type="component" value="Unassembled WGS sequence"/>
</dbReference>
<dbReference type="PANTHER" id="PTHR30199">
    <property type="entry name" value="MFS FAMILY TRANSPORTER, PREDICTED SUBSTRATE BENZOATE"/>
    <property type="match status" value="1"/>
</dbReference>
<dbReference type="PANTHER" id="PTHR30199:SF0">
    <property type="entry name" value="INNER MEMBRANE PROTEIN YDCO"/>
    <property type="match status" value="1"/>
</dbReference>
<dbReference type="EMBL" id="BAABDS010000013">
    <property type="protein sequence ID" value="GAA3705452.1"/>
    <property type="molecule type" value="Genomic_DNA"/>
</dbReference>
<reference evidence="3" key="1">
    <citation type="journal article" date="2019" name="Int. J. Syst. Evol. Microbiol.">
        <title>The Global Catalogue of Microorganisms (GCM) 10K type strain sequencing project: providing services to taxonomists for standard genome sequencing and annotation.</title>
        <authorList>
            <consortium name="The Broad Institute Genomics Platform"/>
            <consortium name="The Broad Institute Genome Sequencing Center for Infectious Disease"/>
            <person name="Wu L."/>
            <person name="Ma J."/>
        </authorList>
    </citation>
    <scope>NUCLEOTIDE SEQUENCE [LARGE SCALE GENOMIC DNA]</scope>
    <source>
        <strain evidence="3">JCM 17329</strain>
    </source>
</reference>
<keyword evidence="1" id="KW-1133">Transmembrane helix</keyword>
<dbReference type="Pfam" id="PF03594">
    <property type="entry name" value="BenE"/>
    <property type="match status" value="1"/>
</dbReference>
<name>A0ABP7DJX3_9GAMM</name>
<evidence type="ECO:0008006" key="4">
    <source>
        <dbReference type="Google" id="ProtNLM"/>
    </source>
</evidence>
<proteinExistence type="predicted"/>
<evidence type="ECO:0000313" key="3">
    <source>
        <dbReference type="Proteomes" id="UP001501479"/>
    </source>
</evidence>